<sequence length="81" mass="8660">MRIAEKPKSLPWLARRAGVPDQLIDSLWNKALALAGLCKSQAADPRRQAEAMQYLLLMFGQANGRTAGAASRSAAPQAAVL</sequence>
<organism evidence="1 2">
    <name type="scientific">Noviherbaspirillum suwonense</name>
    <dbReference type="NCBI Taxonomy" id="1224511"/>
    <lineage>
        <taxon>Bacteria</taxon>
        <taxon>Pseudomonadati</taxon>
        <taxon>Pseudomonadota</taxon>
        <taxon>Betaproteobacteria</taxon>
        <taxon>Burkholderiales</taxon>
        <taxon>Oxalobacteraceae</taxon>
        <taxon>Noviherbaspirillum</taxon>
    </lineage>
</organism>
<gene>
    <name evidence="1" type="ORF">SAMN06295970_12172</name>
</gene>
<evidence type="ECO:0000313" key="2">
    <source>
        <dbReference type="Proteomes" id="UP001158049"/>
    </source>
</evidence>
<proteinExistence type="predicted"/>
<dbReference type="EMBL" id="FXUL01000021">
    <property type="protein sequence ID" value="SMP74715.1"/>
    <property type="molecule type" value="Genomic_DNA"/>
</dbReference>
<name>A0ABY1QNT0_9BURK</name>
<keyword evidence="2" id="KW-1185">Reference proteome</keyword>
<reference evidence="1 2" key="1">
    <citation type="submission" date="2017-05" db="EMBL/GenBank/DDBJ databases">
        <authorList>
            <person name="Varghese N."/>
            <person name="Submissions S."/>
        </authorList>
    </citation>
    <scope>NUCLEOTIDE SEQUENCE [LARGE SCALE GENOMIC DNA]</scope>
    <source>
        <strain evidence="1 2">DSM 26001</strain>
    </source>
</reference>
<accession>A0ABY1QNT0</accession>
<protein>
    <submittedName>
        <fullName evidence="1">Uncharacterized protein</fullName>
    </submittedName>
</protein>
<evidence type="ECO:0000313" key="1">
    <source>
        <dbReference type="EMBL" id="SMP74715.1"/>
    </source>
</evidence>
<dbReference type="Proteomes" id="UP001158049">
    <property type="component" value="Unassembled WGS sequence"/>
</dbReference>
<comment type="caution">
    <text evidence="1">The sequence shown here is derived from an EMBL/GenBank/DDBJ whole genome shotgun (WGS) entry which is preliminary data.</text>
</comment>